<dbReference type="Pfam" id="PF00179">
    <property type="entry name" value="UQ_con"/>
    <property type="match status" value="1"/>
</dbReference>
<name>A0A9P8C122_9HELO</name>
<dbReference type="InterPro" id="IPR050113">
    <property type="entry name" value="Ub_conjugating_enzyme"/>
</dbReference>
<accession>A0A9P8C122</accession>
<proteinExistence type="predicted"/>
<gene>
    <name evidence="4" type="ORF">BJ875DRAFT_197923</name>
</gene>
<dbReference type="AlphaFoldDB" id="A0A9P8C122"/>
<feature type="domain" description="UBC core" evidence="3">
    <location>
        <begin position="3"/>
        <end position="152"/>
    </location>
</feature>
<dbReference type="Gene3D" id="3.10.110.10">
    <property type="entry name" value="Ubiquitin Conjugating Enzyme"/>
    <property type="match status" value="1"/>
</dbReference>
<dbReference type="CDD" id="cd00195">
    <property type="entry name" value="UBCc_UEV"/>
    <property type="match status" value="1"/>
</dbReference>
<dbReference type="PROSITE" id="PS50127">
    <property type="entry name" value="UBC_2"/>
    <property type="match status" value="1"/>
</dbReference>
<dbReference type="PANTHER" id="PTHR24067">
    <property type="entry name" value="UBIQUITIN-CONJUGATING ENZYME E2"/>
    <property type="match status" value="1"/>
</dbReference>
<keyword evidence="5" id="KW-1185">Reference proteome</keyword>
<evidence type="ECO:0000259" key="3">
    <source>
        <dbReference type="PROSITE" id="PS50127"/>
    </source>
</evidence>
<comment type="caution">
    <text evidence="4">The sequence shown here is derived from an EMBL/GenBank/DDBJ whole genome shotgun (WGS) entry which is preliminary data.</text>
</comment>
<evidence type="ECO:0000313" key="5">
    <source>
        <dbReference type="Proteomes" id="UP000824998"/>
    </source>
</evidence>
<dbReference type="Proteomes" id="UP000824998">
    <property type="component" value="Unassembled WGS sequence"/>
</dbReference>
<dbReference type="SUPFAM" id="SSF54495">
    <property type="entry name" value="UBC-like"/>
    <property type="match status" value="1"/>
</dbReference>
<dbReference type="SMART" id="SM00212">
    <property type="entry name" value="UBCc"/>
    <property type="match status" value="1"/>
</dbReference>
<reference evidence="4" key="1">
    <citation type="journal article" date="2021" name="IMA Fungus">
        <title>Genomic characterization of three marine fungi, including Emericellopsis atlantica sp. nov. with signatures of a generalist lifestyle and marine biomass degradation.</title>
        <authorList>
            <person name="Hagestad O.C."/>
            <person name="Hou L."/>
            <person name="Andersen J.H."/>
            <person name="Hansen E.H."/>
            <person name="Altermark B."/>
            <person name="Li C."/>
            <person name="Kuhnert E."/>
            <person name="Cox R.J."/>
            <person name="Crous P.W."/>
            <person name="Spatafora J.W."/>
            <person name="Lail K."/>
            <person name="Amirebrahimi M."/>
            <person name="Lipzen A."/>
            <person name="Pangilinan J."/>
            <person name="Andreopoulos W."/>
            <person name="Hayes R.D."/>
            <person name="Ng V."/>
            <person name="Grigoriev I.V."/>
            <person name="Jackson S.A."/>
            <person name="Sutton T.D.S."/>
            <person name="Dobson A.D.W."/>
            <person name="Rama T."/>
        </authorList>
    </citation>
    <scope>NUCLEOTIDE SEQUENCE</scope>
    <source>
        <strain evidence="4">TRa018bII</strain>
    </source>
</reference>
<evidence type="ECO:0000256" key="1">
    <source>
        <dbReference type="ARBA" id="ARBA00022786"/>
    </source>
</evidence>
<dbReference type="EMBL" id="MU251772">
    <property type="protein sequence ID" value="KAG9229410.1"/>
    <property type="molecule type" value="Genomic_DNA"/>
</dbReference>
<keyword evidence="1" id="KW-0833">Ubl conjugation pathway</keyword>
<dbReference type="InterPro" id="IPR016135">
    <property type="entry name" value="UBQ-conjugating_enzyme/RWD"/>
</dbReference>
<dbReference type="InterPro" id="IPR000608">
    <property type="entry name" value="UBC"/>
</dbReference>
<feature type="compositionally biased region" description="Gly residues" evidence="2">
    <location>
        <begin position="653"/>
        <end position="665"/>
    </location>
</feature>
<evidence type="ECO:0000256" key="2">
    <source>
        <dbReference type="SAM" id="MobiDB-lite"/>
    </source>
</evidence>
<dbReference type="OrthoDB" id="109543at2759"/>
<evidence type="ECO:0000313" key="4">
    <source>
        <dbReference type="EMBL" id="KAG9229410.1"/>
    </source>
</evidence>
<organism evidence="4 5">
    <name type="scientific">Amylocarpus encephaloides</name>
    <dbReference type="NCBI Taxonomy" id="45428"/>
    <lineage>
        <taxon>Eukaryota</taxon>
        <taxon>Fungi</taxon>
        <taxon>Dikarya</taxon>
        <taxon>Ascomycota</taxon>
        <taxon>Pezizomycotina</taxon>
        <taxon>Leotiomycetes</taxon>
        <taxon>Helotiales</taxon>
        <taxon>Helotiales incertae sedis</taxon>
        <taxon>Amylocarpus</taxon>
    </lineage>
</organism>
<protein>
    <recommendedName>
        <fullName evidence="3">UBC core domain-containing protein</fullName>
    </recommendedName>
</protein>
<feature type="region of interest" description="Disordered" evidence="2">
    <location>
        <begin position="641"/>
        <end position="665"/>
    </location>
</feature>
<sequence>MANGNSAPQQQLRKRLLQDIAELQTMPYPNTALYVQGDDLSAACLVLTVEAYGDMHLTVEFPSSYPLSPPTIKMNSDISHPNIFGDYICASILNTTEGYTPAYTLKAIAIQLLSFFSSENIEQVGGGQSVDLAAYRGNHQHLLQSYECYYCQYPKPRSAGQLLRQRLPPTSGLAAEHHWPSLGERASEYVAEASTSVAMEVGDPPCYLVDAKLPDEIPLLLCERLDTEDMMAFAQAWSKIGKVVTNYDVIRTRELQCFCFKTDYMSTNLGVGVSLTGGGAKKTIESEFDLLSEEGYKKHQIRRSVQGLGFDKWLPLPISEGHWRRVRNNAIEHLGWIAAAANLGDVKSVQVVYHFMNDVVVKLNQKASAPLRQGSYYPYSRKPSSTLTYASEKAIESYFHLFHLLSCLATEDKSIIQSANDGLKKFIGGTTSKEACPNVGLLLVAVLISDVEMTQGVLKSIIKETIIRNVVWMLDKKGANRAELAYMEPSAMSKYRLKTTFEAGKTSYRLLMFLNLFRATAVGRPRQPLAQLRDEAFARHGAPPRGSAKGLANSIKKIHEVNNFPDFFVAMGLPIPGAENFTEFLRRCIEESIKNGYSSMPVSQNQALWLRQRAEPRVEIAQGVNPMQVDISRRDLSFFPHHGRPSAGRRGFGRGQGDYGGRGGY</sequence>